<organism evidence="2 3">
    <name type="scientific">Advenella kashmirensis</name>
    <dbReference type="NCBI Taxonomy" id="310575"/>
    <lineage>
        <taxon>Bacteria</taxon>
        <taxon>Pseudomonadati</taxon>
        <taxon>Pseudomonadota</taxon>
        <taxon>Betaproteobacteria</taxon>
        <taxon>Burkholderiales</taxon>
        <taxon>Alcaligenaceae</taxon>
    </lineage>
</organism>
<sequence>MPAAAPNLSRQYQILIQFITIFLFGKEDSAAAAGICITMMEAFIAVIAHAIWIFCFPTDSAWKGNACQQAVLSC</sequence>
<evidence type="ECO:0000313" key="3">
    <source>
        <dbReference type="Proteomes" id="UP000264036"/>
    </source>
</evidence>
<reference evidence="2 3" key="1">
    <citation type="journal article" date="2018" name="Nat. Biotechnol.">
        <title>A standardized bacterial taxonomy based on genome phylogeny substantially revises the tree of life.</title>
        <authorList>
            <person name="Parks D.H."/>
            <person name="Chuvochina M."/>
            <person name="Waite D.W."/>
            <person name="Rinke C."/>
            <person name="Skarshewski A."/>
            <person name="Chaumeil P.A."/>
            <person name="Hugenholtz P."/>
        </authorList>
    </citation>
    <scope>NUCLEOTIDE SEQUENCE [LARGE SCALE GENOMIC DNA]</scope>
    <source>
        <strain evidence="2">UBA10707</strain>
    </source>
</reference>
<dbReference type="Proteomes" id="UP000264036">
    <property type="component" value="Unassembled WGS sequence"/>
</dbReference>
<dbReference type="AlphaFoldDB" id="A0A356LGG0"/>
<evidence type="ECO:0000256" key="1">
    <source>
        <dbReference type="SAM" id="Phobius"/>
    </source>
</evidence>
<gene>
    <name evidence="2" type="ORF">DD666_11740</name>
</gene>
<proteinExistence type="predicted"/>
<keyword evidence="1" id="KW-0472">Membrane</keyword>
<protein>
    <submittedName>
        <fullName evidence="2">Uncharacterized protein</fullName>
    </submittedName>
</protein>
<comment type="caution">
    <text evidence="2">The sequence shown here is derived from an EMBL/GenBank/DDBJ whole genome shotgun (WGS) entry which is preliminary data.</text>
</comment>
<name>A0A356LGG0_9BURK</name>
<evidence type="ECO:0000313" key="2">
    <source>
        <dbReference type="EMBL" id="HBP30076.1"/>
    </source>
</evidence>
<keyword evidence="1" id="KW-1133">Transmembrane helix</keyword>
<accession>A0A356LGG0</accession>
<keyword evidence="1" id="KW-0812">Transmembrane</keyword>
<feature type="transmembrane region" description="Helical" evidence="1">
    <location>
        <begin position="30"/>
        <end position="55"/>
    </location>
</feature>
<dbReference type="EMBL" id="DOEK01000029">
    <property type="protein sequence ID" value="HBP30076.1"/>
    <property type="molecule type" value="Genomic_DNA"/>
</dbReference>